<dbReference type="HOGENOM" id="CLU_715348_0_0_3"/>
<sequence length="394" mass="44539">MSSSLKLPIRPPRLGRNLSEKSIQGLQFVFVMWLLSRLLIIIAMQIIAPHYPATPAEHPTPFPLDFVPNFVPTSSWELFTHWDAAWFKQIVTQGYNYADDGKMYNIAFFPVFPLFVRAVMSLGFSFEIAGLLVNNLALLGAMILLYLWVEERHGDSAARWATAVMAWCPFSLFGTVIYSEGLFLLFSTAALRAFEKHQYASAALWGALTTGTRVTGVVLIPTFFVVAWREKRPPIAYLAGLATSGGLVLFMLYGWIRFGHPLTFVHVQKAWGTASGINLQGWWSMIVNLFHWRWGAVKEFTKLFMVFGSAYLFWHMRHQITRVGTVYGLFSILLIINSGAVLSVNRYVYGVVTASLALGVLLSRHPRWGFATMGLFGTMLVGFAIRFAWWRWVA</sequence>
<keyword evidence="5" id="KW-0808">Transferase</keyword>
<evidence type="ECO:0000256" key="1">
    <source>
        <dbReference type="ARBA" id="ARBA00004477"/>
    </source>
</evidence>
<keyword evidence="4" id="KW-0328">Glycosyltransferase</keyword>
<evidence type="ECO:0000256" key="9">
    <source>
        <dbReference type="ARBA" id="ARBA00023136"/>
    </source>
</evidence>
<keyword evidence="9 10" id="KW-0472">Membrane</keyword>
<dbReference type="KEGG" id="mic:Mic7113_5637"/>
<dbReference type="PANTHER" id="PTHR12468:SF2">
    <property type="entry name" value="GPI MANNOSYLTRANSFERASE 2"/>
    <property type="match status" value="1"/>
</dbReference>
<evidence type="ECO:0000256" key="5">
    <source>
        <dbReference type="ARBA" id="ARBA00022679"/>
    </source>
</evidence>
<evidence type="ECO:0000256" key="2">
    <source>
        <dbReference type="ARBA" id="ARBA00004687"/>
    </source>
</evidence>
<feature type="transmembrane region" description="Helical" evidence="10">
    <location>
        <begin position="128"/>
        <end position="148"/>
    </location>
</feature>
<keyword evidence="12" id="KW-1185">Reference proteome</keyword>
<dbReference type="eggNOG" id="COG5542">
    <property type="taxonomic scope" value="Bacteria"/>
</dbReference>
<dbReference type="STRING" id="1173027.Mic7113_5637"/>
<protein>
    <submittedName>
        <fullName evidence="11">Putative integral membrane protein</fullName>
    </submittedName>
</protein>
<dbReference type="GO" id="GO:0004376">
    <property type="term" value="F:GPI mannosyltransferase activity"/>
    <property type="evidence" value="ECO:0007669"/>
    <property type="project" value="InterPro"/>
</dbReference>
<dbReference type="GO" id="GO:0006506">
    <property type="term" value="P:GPI anchor biosynthetic process"/>
    <property type="evidence" value="ECO:0007669"/>
    <property type="project" value="UniProtKB-UniPathway"/>
</dbReference>
<dbReference type="PATRIC" id="fig|1173027.3.peg.6248"/>
<evidence type="ECO:0000313" key="12">
    <source>
        <dbReference type="Proteomes" id="UP000010471"/>
    </source>
</evidence>
<name>K9WLI2_9CYAN</name>
<comment type="subcellular location">
    <subcellularLocation>
        <location evidence="1">Endoplasmic reticulum membrane</location>
        <topology evidence="1">Multi-pass membrane protein</topology>
    </subcellularLocation>
</comment>
<keyword evidence="6 10" id="KW-0812">Transmembrane</keyword>
<feature type="transmembrane region" description="Helical" evidence="10">
    <location>
        <begin position="292"/>
        <end position="314"/>
    </location>
</feature>
<feature type="transmembrane region" description="Helical" evidence="10">
    <location>
        <begin position="235"/>
        <end position="256"/>
    </location>
</feature>
<comment type="pathway">
    <text evidence="2">Glycolipid biosynthesis; glycosylphosphatidylinositol-anchor biosynthesis.</text>
</comment>
<dbReference type="EMBL" id="CP003630">
    <property type="protein sequence ID" value="AFZ21265.1"/>
    <property type="molecule type" value="Genomic_DNA"/>
</dbReference>
<gene>
    <name evidence="11" type="ORF">Mic7113_5637</name>
</gene>
<keyword evidence="8 10" id="KW-1133">Transmembrane helix</keyword>
<dbReference type="InterPro" id="IPR007315">
    <property type="entry name" value="PIG-V/Gpi18"/>
</dbReference>
<evidence type="ECO:0000256" key="8">
    <source>
        <dbReference type="ARBA" id="ARBA00022989"/>
    </source>
</evidence>
<dbReference type="GO" id="GO:0000009">
    <property type="term" value="F:alpha-1,6-mannosyltransferase activity"/>
    <property type="evidence" value="ECO:0007669"/>
    <property type="project" value="InterPro"/>
</dbReference>
<evidence type="ECO:0000313" key="11">
    <source>
        <dbReference type="EMBL" id="AFZ21265.1"/>
    </source>
</evidence>
<evidence type="ECO:0000256" key="10">
    <source>
        <dbReference type="SAM" id="Phobius"/>
    </source>
</evidence>
<accession>K9WLI2</accession>
<dbReference type="UniPathway" id="UPA00196"/>
<feature type="transmembrane region" description="Helical" evidence="10">
    <location>
        <begin position="326"/>
        <end position="348"/>
    </location>
</feature>
<reference evidence="11 12" key="1">
    <citation type="submission" date="2012-06" db="EMBL/GenBank/DDBJ databases">
        <title>Finished chromosome of genome of Microcoleus sp. PCC 7113.</title>
        <authorList>
            <consortium name="US DOE Joint Genome Institute"/>
            <person name="Gugger M."/>
            <person name="Coursin T."/>
            <person name="Rippka R."/>
            <person name="Tandeau De Marsac N."/>
            <person name="Huntemann M."/>
            <person name="Wei C.-L."/>
            <person name="Han J."/>
            <person name="Detter J.C."/>
            <person name="Han C."/>
            <person name="Tapia R."/>
            <person name="Chen A."/>
            <person name="Kyrpides N."/>
            <person name="Mavromatis K."/>
            <person name="Markowitz V."/>
            <person name="Szeto E."/>
            <person name="Ivanova N."/>
            <person name="Pagani I."/>
            <person name="Pati A."/>
            <person name="Goodwin L."/>
            <person name="Nordberg H.P."/>
            <person name="Cantor M.N."/>
            <person name="Hua S.X."/>
            <person name="Woyke T."/>
            <person name="Kerfeld C.A."/>
        </authorList>
    </citation>
    <scope>NUCLEOTIDE SEQUENCE [LARGE SCALE GENOMIC DNA]</scope>
    <source>
        <strain evidence="11 12">PCC 7113</strain>
    </source>
</reference>
<organism evidence="11 12">
    <name type="scientific">Allocoleopsis franciscana PCC 7113</name>
    <dbReference type="NCBI Taxonomy" id="1173027"/>
    <lineage>
        <taxon>Bacteria</taxon>
        <taxon>Bacillati</taxon>
        <taxon>Cyanobacteriota</taxon>
        <taxon>Cyanophyceae</taxon>
        <taxon>Coleofasciculales</taxon>
        <taxon>Coleofasciculaceae</taxon>
        <taxon>Allocoleopsis</taxon>
        <taxon>Allocoleopsis franciscana</taxon>
    </lineage>
</organism>
<feature type="transmembrane region" description="Helical" evidence="10">
    <location>
        <begin position="368"/>
        <end position="389"/>
    </location>
</feature>
<dbReference type="GO" id="GO:0016020">
    <property type="term" value="C:membrane"/>
    <property type="evidence" value="ECO:0007669"/>
    <property type="project" value="GOC"/>
</dbReference>
<dbReference type="PANTHER" id="PTHR12468">
    <property type="entry name" value="GPI MANNOSYLTRANSFERASE 2"/>
    <property type="match status" value="1"/>
</dbReference>
<feature type="transmembrane region" description="Helical" evidence="10">
    <location>
        <begin position="160"/>
        <end position="179"/>
    </location>
</feature>
<feature type="transmembrane region" description="Helical" evidence="10">
    <location>
        <begin position="26"/>
        <end position="48"/>
    </location>
</feature>
<evidence type="ECO:0000256" key="6">
    <source>
        <dbReference type="ARBA" id="ARBA00022692"/>
    </source>
</evidence>
<proteinExistence type="predicted"/>
<keyword evidence="7" id="KW-0256">Endoplasmic reticulum</keyword>
<keyword evidence="3" id="KW-0337">GPI-anchor biosynthesis</keyword>
<dbReference type="AlphaFoldDB" id="K9WLI2"/>
<evidence type="ECO:0000256" key="4">
    <source>
        <dbReference type="ARBA" id="ARBA00022676"/>
    </source>
</evidence>
<feature type="transmembrane region" description="Helical" evidence="10">
    <location>
        <begin position="199"/>
        <end position="228"/>
    </location>
</feature>
<dbReference type="RefSeq" id="WP_015185398.1">
    <property type="nucleotide sequence ID" value="NC_019738.1"/>
</dbReference>
<evidence type="ECO:0000256" key="3">
    <source>
        <dbReference type="ARBA" id="ARBA00022502"/>
    </source>
</evidence>
<evidence type="ECO:0000256" key="7">
    <source>
        <dbReference type="ARBA" id="ARBA00022824"/>
    </source>
</evidence>
<dbReference type="Proteomes" id="UP000010471">
    <property type="component" value="Chromosome"/>
</dbReference>
<dbReference type="Pfam" id="PF04188">
    <property type="entry name" value="Mannosyl_trans2"/>
    <property type="match status" value="1"/>
</dbReference>
<dbReference type="GO" id="GO:0031501">
    <property type="term" value="C:mannosyltransferase complex"/>
    <property type="evidence" value="ECO:0007669"/>
    <property type="project" value="TreeGrafter"/>
</dbReference>